<feature type="transmembrane region" description="Helical" evidence="1">
    <location>
        <begin position="142"/>
        <end position="161"/>
    </location>
</feature>
<dbReference type="Proteomes" id="UP000494256">
    <property type="component" value="Unassembled WGS sequence"/>
</dbReference>
<feature type="transmembrane region" description="Helical" evidence="1">
    <location>
        <begin position="6"/>
        <end position="22"/>
    </location>
</feature>
<keyword evidence="1" id="KW-0812">Transmembrane</keyword>
<name>A0A8S0ZLU5_ARCPL</name>
<dbReference type="EMBL" id="CADEBD010000294">
    <property type="protein sequence ID" value="CAB3234424.1"/>
    <property type="molecule type" value="Genomic_DNA"/>
</dbReference>
<reference evidence="2 3" key="1">
    <citation type="submission" date="2020-04" db="EMBL/GenBank/DDBJ databases">
        <authorList>
            <person name="Wallbank WR R."/>
            <person name="Pardo Diaz C."/>
            <person name="Kozak K."/>
            <person name="Martin S."/>
            <person name="Jiggins C."/>
            <person name="Moest M."/>
            <person name="Warren A I."/>
            <person name="Byers J.R.P. K."/>
            <person name="Montejo-Kovacevich G."/>
            <person name="Yen C E."/>
        </authorList>
    </citation>
    <scope>NUCLEOTIDE SEQUENCE [LARGE SCALE GENOMIC DNA]</scope>
</reference>
<gene>
    <name evidence="2" type="ORF">APLA_LOCUS6631</name>
</gene>
<protein>
    <submittedName>
        <fullName evidence="2">Uncharacterized protein</fullName>
    </submittedName>
</protein>
<keyword evidence="1" id="KW-0472">Membrane</keyword>
<dbReference type="OrthoDB" id="411064at2759"/>
<dbReference type="AlphaFoldDB" id="A0A8S0ZLU5"/>
<proteinExistence type="predicted"/>
<accession>A0A8S0ZLU5</accession>
<evidence type="ECO:0000256" key="1">
    <source>
        <dbReference type="SAM" id="Phobius"/>
    </source>
</evidence>
<keyword evidence="1" id="KW-1133">Transmembrane helix</keyword>
<sequence length="164" mass="18516">MLQNWFYLLLGIGTVLSYPTLFETKKFKVGIEYDGSLPMKGGSDRYRHRNNYEPFFVTNTVEARKGFVITYLEITGIINANGELDFNVVRGSAGSTQLTFQLVSNNTDFLTYSYLSYGIKEQEYKKLANIVTIPMTNEGSKLGINAYGILVLIFSVMSIMTKNI</sequence>
<evidence type="ECO:0000313" key="3">
    <source>
        <dbReference type="Proteomes" id="UP000494256"/>
    </source>
</evidence>
<evidence type="ECO:0000313" key="2">
    <source>
        <dbReference type="EMBL" id="CAB3234424.1"/>
    </source>
</evidence>
<organism evidence="2 3">
    <name type="scientific">Arctia plantaginis</name>
    <name type="common">Wood tiger moth</name>
    <name type="synonym">Phalaena plantaginis</name>
    <dbReference type="NCBI Taxonomy" id="874455"/>
    <lineage>
        <taxon>Eukaryota</taxon>
        <taxon>Metazoa</taxon>
        <taxon>Ecdysozoa</taxon>
        <taxon>Arthropoda</taxon>
        <taxon>Hexapoda</taxon>
        <taxon>Insecta</taxon>
        <taxon>Pterygota</taxon>
        <taxon>Neoptera</taxon>
        <taxon>Endopterygota</taxon>
        <taxon>Lepidoptera</taxon>
        <taxon>Glossata</taxon>
        <taxon>Ditrysia</taxon>
        <taxon>Noctuoidea</taxon>
        <taxon>Erebidae</taxon>
        <taxon>Arctiinae</taxon>
        <taxon>Arctia</taxon>
    </lineage>
</organism>
<comment type="caution">
    <text evidence="2">The sequence shown here is derived from an EMBL/GenBank/DDBJ whole genome shotgun (WGS) entry which is preliminary data.</text>
</comment>